<dbReference type="OrthoDB" id="9798929at2"/>
<evidence type="ECO:0000256" key="1">
    <source>
        <dbReference type="ARBA" id="ARBA00022747"/>
    </source>
</evidence>
<dbReference type="CDD" id="cd17260">
    <property type="entry name" value="RMtype1_S_EcoEI-TRD1-CR1_like"/>
    <property type="match status" value="1"/>
</dbReference>
<dbReference type="KEGG" id="satk:SA2016_4099"/>
<dbReference type="Gene3D" id="3.90.220.20">
    <property type="entry name" value="DNA methylase specificity domains"/>
    <property type="match status" value="2"/>
</dbReference>
<dbReference type="PATRIC" id="fig|37927.3.peg.4207"/>
<accession>A0A127A721</accession>
<dbReference type="PANTHER" id="PTHR30408">
    <property type="entry name" value="TYPE-1 RESTRICTION ENZYME ECOKI SPECIFICITY PROTEIN"/>
    <property type="match status" value="1"/>
</dbReference>
<dbReference type="EMBL" id="CP014519">
    <property type="protein sequence ID" value="AMM34751.1"/>
    <property type="molecule type" value="Genomic_DNA"/>
</dbReference>
<protein>
    <submittedName>
        <fullName evidence="3">Putative specificity protein s</fullName>
    </submittedName>
</protein>
<keyword evidence="3" id="KW-0614">Plasmid</keyword>
<keyword evidence="4" id="KW-1185">Reference proteome</keyword>
<dbReference type="InterPro" id="IPR044946">
    <property type="entry name" value="Restrct_endonuc_typeI_TRD_sf"/>
</dbReference>
<evidence type="ECO:0000313" key="3">
    <source>
        <dbReference type="EMBL" id="AMM34751.1"/>
    </source>
</evidence>
<evidence type="ECO:0000313" key="4">
    <source>
        <dbReference type="Proteomes" id="UP000070134"/>
    </source>
</evidence>
<gene>
    <name evidence="3" type="ORF">SA2016_4099</name>
</gene>
<name>A0A127A721_9MICC</name>
<dbReference type="SUPFAM" id="SSF116734">
    <property type="entry name" value="DNA methylase specificity domain"/>
    <property type="match status" value="2"/>
</dbReference>
<dbReference type="PANTHER" id="PTHR30408:SF13">
    <property type="entry name" value="TYPE I RESTRICTION ENZYME HINDI SPECIFICITY SUBUNIT"/>
    <property type="match status" value="1"/>
</dbReference>
<sequence length="414" mass="45390">MLLSDITEAIVDCEHKTAPEGDGYAYSVGTKAMKGGRLVMTATKPVSAETYAGWTRRMRPKTGDLILAREAPVGDVVRVPEQPLVCLGQRTVLIRPDASKVHPRFLHYWLLGPDAQGVMRAQTGGATVGHLNVEDIRKLNVEPMPTDARHQANAAEILGAIDDLIENSRRRAEVLEDIARTVFREWFLKFRYPGHADVPLVDSALGPVPERWQILPASRAIIINPRIKLDKTVGHPFIAMGDLDEKSMGCRPSEVRSSGSGAKFERGDTLFARITPCLQNGKTGLVQTLAEGEVGLGSTEFIVLRGQLVGSAYTYCLAREDSFRGHAIASMSGASGRQRVRNECFDTYLIALPPQDLADKFESMLEPLFAEIAVLLNEVERLQALRDLLLPKLVTGQIDMSMLSPNELLGELAA</sequence>
<organism evidence="3 4">
    <name type="scientific">Sinomonas atrocyanea</name>
    <dbReference type="NCBI Taxonomy" id="37927"/>
    <lineage>
        <taxon>Bacteria</taxon>
        <taxon>Bacillati</taxon>
        <taxon>Actinomycetota</taxon>
        <taxon>Actinomycetes</taxon>
        <taxon>Micrococcales</taxon>
        <taxon>Micrococcaceae</taxon>
        <taxon>Sinomonas</taxon>
    </lineage>
</organism>
<dbReference type="REBASE" id="140832">
    <property type="entry name" value="S.Sat3377ORF4097P"/>
</dbReference>
<dbReference type="GO" id="GO:0009307">
    <property type="term" value="P:DNA restriction-modification system"/>
    <property type="evidence" value="ECO:0007669"/>
    <property type="project" value="UniProtKB-KW"/>
</dbReference>
<dbReference type="AlphaFoldDB" id="A0A127A721"/>
<dbReference type="GO" id="GO:0003677">
    <property type="term" value="F:DNA binding"/>
    <property type="evidence" value="ECO:0007669"/>
    <property type="project" value="UniProtKB-KW"/>
</dbReference>
<reference evidence="3 4" key="1">
    <citation type="submission" date="2016-02" db="EMBL/GenBank/DDBJ databases">
        <title>Complete genome of Sinomonas atrocyanea KCTC 3377.</title>
        <authorList>
            <person name="Kim K.M."/>
        </authorList>
    </citation>
    <scope>NUCLEOTIDE SEQUENCE [LARGE SCALE GENOMIC DNA]</scope>
    <source>
        <strain evidence="3 4">KCTC 3377</strain>
        <plasmid evidence="3 4">pSA01</plasmid>
    </source>
</reference>
<proteinExistence type="predicted"/>
<evidence type="ECO:0000256" key="2">
    <source>
        <dbReference type="ARBA" id="ARBA00023125"/>
    </source>
</evidence>
<geneLocation type="plasmid" evidence="3 4">
    <name>pSA01</name>
</geneLocation>
<dbReference type="RefSeq" id="WP_141305726.1">
    <property type="nucleotide sequence ID" value="NZ_BJMO01000078.1"/>
</dbReference>
<dbReference type="InterPro" id="IPR052021">
    <property type="entry name" value="Type-I_RS_S_subunit"/>
</dbReference>
<keyword evidence="1" id="KW-0680">Restriction system</keyword>
<dbReference type="Proteomes" id="UP000070134">
    <property type="component" value="Plasmid pSA01"/>
</dbReference>
<keyword evidence="2" id="KW-0238">DNA-binding</keyword>